<dbReference type="InterPro" id="IPR036061">
    <property type="entry name" value="CheW-like_dom_sf"/>
</dbReference>
<dbReference type="GeneID" id="10393443"/>
<dbReference type="OrthoDB" id="115049at2157"/>
<gene>
    <name evidence="2" type="ordered locus">Arcve_0348</name>
</gene>
<dbReference type="PROSITE" id="PS50851">
    <property type="entry name" value="CHEW"/>
    <property type="match status" value="1"/>
</dbReference>
<feature type="domain" description="CheW-like" evidence="1">
    <location>
        <begin position="4"/>
        <end position="140"/>
    </location>
</feature>
<dbReference type="GO" id="GO:0007165">
    <property type="term" value="P:signal transduction"/>
    <property type="evidence" value="ECO:0007669"/>
    <property type="project" value="InterPro"/>
</dbReference>
<proteinExistence type="predicted"/>
<keyword evidence="3" id="KW-1185">Reference proteome</keyword>
<dbReference type="PANTHER" id="PTHR22617">
    <property type="entry name" value="CHEMOTAXIS SENSOR HISTIDINE KINASE-RELATED"/>
    <property type="match status" value="1"/>
</dbReference>
<dbReference type="KEGG" id="ave:Arcve_0348"/>
<evidence type="ECO:0000313" key="3">
    <source>
        <dbReference type="Proteomes" id="UP000008136"/>
    </source>
</evidence>
<dbReference type="AlphaFoldDB" id="F2KPF0"/>
<dbReference type="GO" id="GO:0006935">
    <property type="term" value="P:chemotaxis"/>
    <property type="evidence" value="ECO:0007669"/>
    <property type="project" value="InterPro"/>
</dbReference>
<dbReference type="GO" id="GO:0005829">
    <property type="term" value="C:cytosol"/>
    <property type="evidence" value="ECO:0007669"/>
    <property type="project" value="TreeGrafter"/>
</dbReference>
<dbReference type="Pfam" id="PF01584">
    <property type="entry name" value="CheW"/>
    <property type="match status" value="1"/>
</dbReference>
<evidence type="ECO:0000259" key="1">
    <source>
        <dbReference type="PROSITE" id="PS50851"/>
    </source>
</evidence>
<dbReference type="Gene3D" id="2.40.50.180">
    <property type="entry name" value="CheA-289, Domain 4"/>
    <property type="match status" value="1"/>
</dbReference>
<organism evidence="2 3">
    <name type="scientific">Archaeoglobus veneficus (strain DSM 11195 / SNP6)</name>
    <dbReference type="NCBI Taxonomy" id="693661"/>
    <lineage>
        <taxon>Archaea</taxon>
        <taxon>Methanobacteriati</taxon>
        <taxon>Methanobacteriota</taxon>
        <taxon>Archaeoglobi</taxon>
        <taxon>Archaeoglobales</taxon>
        <taxon>Archaeoglobaceae</taxon>
        <taxon>Archaeoglobus</taxon>
    </lineage>
</organism>
<dbReference type="Proteomes" id="UP000008136">
    <property type="component" value="Chromosome"/>
</dbReference>
<dbReference type="RefSeq" id="WP_013683055.1">
    <property type="nucleotide sequence ID" value="NC_015320.1"/>
</dbReference>
<dbReference type="HOGENOM" id="CLU_048995_3_2_2"/>
<dbReference type="EMBL" id="CP002588">
    <property type="protein sequence ID" value="AEA46381.1"/>
    <property type="molecule type" value="Genomic_DNA"/>
</dbReference>
<evidence type="ECO:0000313" key="2">
    <source>
        <dbReference type="EMBL" id="AEA46381.1"/>
    </source>
</evidence>
<dbReference type="PANTHER" id="PTHR22617:SF23">
    <property type="entry name" value="CHEMOTAXIS PROTEIN CHEW"/>
    <property type="match status" value="1"/>
</dbReference>
<accession>F2KPF0</accession>
<reference evidence="2 3" key="1">
    <citation type="submission" date="2011-03" db="EMBL/GenBank/DDBJ databases">
        <title>The complete genome of Archaeoglobus veneficus SNP6.</title>
        <authorList>
            <consortium name="US DOE Joint Genome Institute (JGI-PGF)"/>
            <person name="Lucas S."/>
            <person name="Copeland A."/>
            <person name="Lapidus A."/>
            <person name="Bruce D."/>
            <person name="Goodwin L."/>
            <person name="Pitluck S."/>
            <person name="Kyrpides N."/>
            <person name="Mavromatis K."/>
            <person name="Pagani I."/>
            <person name="Ivanova N."/>
            <person name="Mikhailova N."/>
            <person name="Lu M."/>
            <person name="Detter J.C."/>
            <person name="Tapia R."/>
            <person name="Han C."/>
            <person name="Land M."/>
            <person name="Hauser L."/>
            <person name="Markowitz V."/>
            <person name="Cheng J.-F."/>
            <person name="Hugenholtz P."/>
            <person name="Woyke T."/>
            <person name="Wu D."/>
            <person name="Spring S."/>
            <person name="Brambilla E."/>
            <person name="Klenk H.-P."/>
            <person name="Eisen J.A."/>
        </authorList>
    </citation>
    <scope>NUCLEOTIDE SEQUENCE [LARGE SCALE GENOMIC DNA]</scope>
    <source>
        <strain evidence="3">SNP6</strain>
    </source>
</reference>
<protein>
    <submittedName>
        <fullName evidence="2">CheW protein</fullName>
    </submittedName>
</protein>
<dbReference type="SMART" id="SM00260">
    <property type="entry name" value="CheW"/>
    <property type="match status" value="1"/>
</dbReference>
<name>F2KPF0_ARCVS</name>
<sequence length="140" mass="15497">MAGVDKVVKFRLGNGFFAISVNDVKEVVKVQNITRIPNAPPHVEGIMDLRGEVCTIIDPRVILNVNSTDVNEDKQRIIVLDVGKSVGIKVDEVISVDDVLPDQLEDATELGDYAKAIIKDRINDRVELVLWLDVHKLVDG</sequence>
<dbReference type="InterPro" id="IPR039315">
    <property type="entry name" value="CheW"/>
</dbReference>
<dbReference type="Gene3D" id="2.30.30.40">
    <property type="entry name" value="SH3 Domains"/>
    <property type="match status" value="1"/>
</dbReference>
<dbReference type="InterPro" id="IPR002545">
    <property type="entry name" value="CheW-lke_dom"/>
</dbReference>
<dbReference type="eggNOG" id="arCOG02395">
    <property type="taxonomic scope" value="Archaea"/>
</dbReference>
<dbReference type="STRING" id="693661.Arcve_0348"/>
<dbReference type="SUPFAM" id="SSF50341">
    <property type="entry name" value="CheW-like"/>
    <property type="match status" value="1"/>
</dbReference>